<accession>A0A6H2A0G2</accession>
<dbReference type="AlphaFoldDB" id="A0A6H2A0G2"/>
<sequence>MITNKYISSKTYIGIPEEKIKKQLIDAISAQFKKIVTDKINSLPSPELICNIHYRVYYTLDTHPDTGENKMMLMLTEKLG</sequence>
<evidence type="ECO:0000313" key="1">
    <source>
        <dbReference type="EMBL" id="QJA53141.1"/>
    </source>
</evidence>
<reference evidence="1" key="1">
    <citation type="submission" date="2020-03" db="EMBL/GenBank/DDBJ databases">
        <title>The deep terrestrial virosphere.</title>
        <authorList>
            <person name="Holmfeldt K."/>
            <person name="Nilsson E."/>
            <person name="Simone D."/>
            <person name="Lopez-Fernandez M."/>
            <person name="Wu X."/>
            <person name="de Brujin I."/>
            <person name="Lundin D."/>
            <person name="Andersson A."/>
            <person name="Bertilsson S."/>
            <person name="Dopson M."/>
        </authorList>
    </citation>
    <scope>NUCLEOTIDE SEQUENCE</scope>
    <source>
        <strain evidence="1">TM448A03250</strain>
        <strain evidence="2">TM448B00871</strain>
    </source>
</reference>
<gene>
    <name evidence="1" type="ORF">TM448A03250_0003</name>
    <name evidence="2" type="ORF">TM448B00871_0037</name>
</gene>
<organism evidence="1">
    <name type="scientific">viral metagenome</name>
    <dbReference type="NCBI Taxonomy" id="1070528"/>
    <lineage>
        <taxon>unclassified sequences</taxon>
        <taxon>metagenomes</taxon>
        <taxon>organismal metagenomes</taxon>
    </lineage>
</organism>
<dbReference type="EMBL" id="MT144667">
    <property type="protein sequence ID" value="QJH96948.1"/>
    <property type="molecule type" value="Genomic_DNA"/>
</dbReference>
<evidence type="ECO:0000313" key="2">
    <source>
        <dbReference type="EMBL" id="QJH96948.1"/>
    </source>
</evidence>
<proteinExistence type="predicted"/>
<name>A0A6H2A0G2_9ZZZZ</name>
<protein>
    <submittedName>
        <fullName evidence="1">Uncharacterized protein</fullName>
    </submittedName>
</protein>
<dbReference type="EMBL" id="MT144397">
    <property type="protein sequence ID" value="QJA53141.1"/>
    <property type="molecule type" value="Genomic_DNA"/>
</dbReference>